<dbReference type="InterPro" id="IPR050321">
    <property type="entry name" value="Glycosyltr_2/OpgH_subfam"/>
</dbReference>
<keyword evidence="2" id="KW-0328">Glycosyltransferase</keyword>
<evidence type="ECO:0000256" key="1">
    <source>
        <dbReference type="ARBA" id="ARBA00004141"/>
    </source>
</evidence>
<gene>
    <name evidence="8" type="ORF">GRAN_0628</name>
</gene>
<keyword evidence="3" id="KW-0808">Transferase</keyword>
<evidence type="ECO:0000313" key="8">
    <source>
        <dbReference type="EMBL" id="RXH57318.1"/>
    </source>
</evidence>
<dbReference type="EMBL" id="RDSM01000001">
    <property type="protein sequence ID" value="RXH57318.1"/>
    <property type="molecule type" value="Genomic_DNA"/>
</dbReference>
<feature type="region of interest" description="Disordered" evidence="5">
    <location>
        <begin position="1"/>
        <end position="35"/>
    </location>
</feature>
<dbReference type="Gene3D" id="1.50.10.140">
    <property type="match status" value="2"/>
</dbReference>
<evidence type="ECO:0000259" key="7">
    <source>
        <dbReference type="Pfam" id="PF10091"/>
    </source>
</evidence>
<dbReference type="GO" id="GO:0016758">
    <property type="term" value="F:hexosyltransferase activity"/>
    <property type="evidence" value="ECO:0007669"/>
    <property type="project" value="TreeGrafter"/>
</dbReference>
<name>A0A4Q0T5G4_9BACT</name>
<evidence type="ECO:0000256" key="5">
    <source>
        <dbReference type="SAM" id="MobiDB-lite"/>
    </source>
</evidence>
<dbReference type="PANTHER" id="PTHR43867:SF2">
    <property type="entry name" value="CELLULOSE SYNTHASE CATALYTIC SUBUNIT A [UDP-FORMING]"/>
    <property type="match status" value="1"/>
</dbReference>
<accession>A0A4Q0T5G4</accession>
<dbReference type="RefSeq" id="WP_241654312.1">
    <property type="nucleotide sequence ID" value="NZ_RDSM01000001.1"/>
</dbReference>
<keyword evidence="4 6" id="KW-1133">Transmembrane helix</keyword>
<dbReference type="GO" id="GO:0005886">
    <property type="term" value="C:plasma membrane"/>
    <property type="evidence" value="ECO:0007669"/>
    <property type="project" value="TreeGrafter"/>
</dbReference>
<comment type="subcellular location">
    <subcellularLocation>
        <location evidence="1">Membrane</location>
        <topology evidence="1">Multi-pass membrane protein</topology>
    </subcellularLocation>
</comment>
<evidence type="ECO:0000256" key="3">
    <source>
        <dbReference type="ARBA" id="ARBA00022679"/>
    </source>
</evidence>
<feature type="transmembrane region" description="Helical" evidence="6">
    <location>
        <begin position="338"/>
        <end position="359"/>
    </location>
</feature>
<dbReference type="InterPro" id="IPR019282">
    <property type="entry name" value="Glycoamylase-like_cons_dom"/>
</dbReference>
<reference evidence="9" key="2">
    <citation type="submission" date="2019-02" db="EMBL/GenBank/DDBJ databases">
        <title>Granulicella sibirica sp. nov., a psychrotolerant acidobacterium isolated from an organic soil layer in forested tundra, West Siberia.</title>
        <authorList>
            <person name="Oshkin I.Y."/>
            <person name="Kulichevskaya I.S."/>
            <person name="Rijpstra W.I.C."/>
            <person name="Sinninghe Damste J.S."/>
            <person name="Rakitin A.L."/>
            <person name="Ravin N.V."/>
            <person name="Dedysh S.N."/>
        </authorList>
    </citation>
    <scope>NUCLEOTIDE SEQUENCE [LARGE SCALE GENOMIC DNA]</scope>
    <source>
        <strain evidence="9">AF10</strain>
    </source>
</reference>
<keyword evidence="6" id="KW-0812">Transmembrane</keyword>
<keyword evidence="9" id="KW-1185">Reference proteome</keyword>
<feature type="domain" description="Glycoamylase-like" evidence="7">
    <location>
        <begin position="1247"/>
        <end position="1449"/>
    </location>
</feature>
<feature type="transmembrane region" description="Helical" evidence="6">
    <location>
        <begin position="799"/>
        <end position="821"/>
    </location>
</feature>
<evidence type="ECO:0000313" key="9">
    <source>
        <dbReference type="Proteomes" id="UP000289437"/>
    </source>
</evidence>
<evidence type="ECO:0000256" key="6">
    <source>
        <dbReference type="SAM" id="Phobius"/>
    </source>
</evidence>
<keyword evidence="6" id="KW-0472">Membrane</keyword>
<feature type="transmembrane region" description="Helical" evidence="6">
    <location>
        <begin position="892"/>
        <end position="911"/>
    </location>
</feature>
<feature type="transmembrane region" description="Helical" evidence="6">
    <location>
        <begin position="746"/>
        <end position="763"/>
    </location>
</feature>
<comment type="caution">
    <text evidence="8">The sequence shown here is derived from an EMBL/GenBank/DDBJ whole genome shotgun (WGS) entry which is preliminary data.</text>
</comment>
<sequence length="1480" mass="165841">MKALHDDPAMPGHGHQFTTSSPDVPADSLPEKPLVSDNVLRDRATTLAEGWEMLPPAKYETGLPQRLKELRAKLKSILATAHARTTGKELTPQLELLESGRMLQAVIESAESAVPALQALPHVRLTHHGALPRINNLAEEYLSAASGIWSPASIALYVHQVQERHVLLLDEILLLPQALKYAQLEFILDRAEEVFEQRELPPIEQSPFSAPIHSLRRLNQYEWRHLLESLTSFDETLRADPAGAFALMEDETRHAYHERVAQLAEHADFSEFETAQAALLMAQQEQELGDPDPRGARRKQHVGYYLFAEGLPALKTRIGYHPPPSERIRDIVREHNDYIYVLGIVVLSFVLILPIIAPLVPHHAFWPVMGALILALLPVTQGAVDLINGLVSSLLKAESLPKMDFVKSVPAEATTLVVVPTLLLKDTQVQELFEDLEARYLSNEDANIHFALLTDFPDSIAQPSPDERHPLVQMAIEYTNNLNAKYAEGRGGSFLLLHRHRVFNARQGVWMGWERKRGKLLDLNKLLLHEFDSFPIKAGPLDVLEKVRYVITLDSDTQLPRSTAARMIGTMAHPLNTAIIDPKRKIVTAGYGILQPRVGVSVSSASRSRLSAIYSGETGFDIYTRAVSDVYQDLFGEGIFTGKGIYDVSVLYQVLERRFPRNALLSHDLIEGAYVRAGLVTDVEVIDDYPSQYHAHTRRKHRWIRGDWQIMRWLFLRVPDESGRLVPNPISFISQWKILDNLRRSLVEPFTFLVLVLGCFYLPGGAPYWTLITITLLLLPALVQLMFDLLRALFSTSVTAVRGAFSTFFGSIAFALINLTFLAHQMMLSIDAIVRTLSRSFFSGRRMLEWETAAQSESSAKRNSLDIYLQLSPVLALVLAALLAVHDRHGLLAAGPVLFLWIIAPFAAKWLNSSPRPPERSLSLADRAFLEQQALLLWRFYSEFGGPENHWLIPDNVEEKNLLQVRKLSPTNLGMLLNARQAACELGFLTIPEFVDATLGTLRTYDRLEKQRGHIYNWYDIETLQAVPPFTVSAVDSGNLAASFYTLHTGGLDYLKRPLLSSESFAALDQIAANSDTKPREAAEVTAHLQELFSPSRSTRDGAGASDSWVSAELERRRLALVSLIENYLPWLLPEFDPLVQVKVEGTTSIPSLGHAESHLRTLAAALHKLDADPLLSEKARALQQRLPAAIDRVIQLEQNTKSIIDLAEGFAEAMEYGFLFVESRQLLSIGYDGLTHELHSACYDLLASEARIASFLAVAKGDIPQQAWFRLDRSHVLVKGRAALVSWTGTMFEYMMPALWMRTFPNTLLSNSLEAAVRIQFEHVRKIPWGISESGFAKTDEAGRYGYQAWGIPKLALKYGAEDGPVISPYSTFLALPMLRKEALSNLRRMASMGWTGAYGFYEAADYTEGSEPRLVRSWMAHHQGMALLAVTNLLRQNIFQTWFHANPRVRAAELLLHEKALSKQTISELAKRKTPEAA</sequence>
<organism evidence="8 9">
    <name type="scientific">Granulicella sibirica</name>
    <dbReference type="NCBI Taxonomy" id="2479048"/>
    <lineage>
        <taxon>Bacteria</taxon>
        <taxon>Pseudomonadati</taxon>
        <taxon>Acidobacteriota</taxon>
        <taxon>Terriglobia</taxon>
        <taxon>Terriglobales</taxon>
        <taxon>Acidobacteriaceae</taxon>
        <taxon>Granulicella</taxon>
    </lineage>
</organism>
<evidence type="ECO:0000256" key="4">
    <source>
        <dbReference type="ARBA" id="ARBA00022989"/>
    </source>
</evidence>
<evidence type="ECO:0000256" key="2">
    <source>
        <dbReference type="ARBA" id="ARBA00022676"/>
    </source>
</evidence>
<feature type="transmembrane region" description="Helical" evidence="6">
    <location>
        <begin position="769"/>
        <end position="787"/>
    </location>
</feature>
<dbReference type="PANTHER" id="PTHR43867">
    <property type="entry name" value="CELLULOSE SYNTHASE CATALYTIC SUBUNIT A [UDP-FORMING]"/>
    <property type="match status" value="1"/>
</dbReference>
<protein>
    <submittedName>
        <fullName evidence="8">Cyclic beta-1,2-glucan synthase</fullName>
    </submittedName>
</protein>
<reference evidence="8 9" key="1">
    <citation type="submission" date="2018-11" db="EMBL/GenBank/DDBJ databases">
        <authorList>
            <person name="Mardanov A.V."/>
            <person name="Ravin N.V."/>
            <person name="Dedysh S.N."/>
        </authorList>
    </citation>
    <scope>NUCLEOTIDE SEQUENCE [LARGE SCALE GENOMIC DNA]</scope>
    <source>
        <strain evidence="8 9">AF10</strain>
    </source>
</reference>
<feature type="transmembrane region" description="Helical" evidence="6">
    <location>
        <begin position="867"/>
        <end position="885"/>
    </location>
</feature>
<dbReference type="Proteomes" id="UP000289437">
    <property type="component" value="Unassembled WGS sequence"/>
</dbReference>
<dbReference type="Pfam" id="PF10091">
    <property type="entry name" value="Glycoamylase"/>
    <property type="match status" value="1"/>
</dbReference>
<proteinExistence type="predicted"/>
<feature type="transmembrane region" description="Helical" evidence="6">
    <location>
        <begin position="365"/>
        <end position="387"/>
    </location>
</feature>